<organism evidence="2 3">
    <name type="scientific">Aldrovandia affinis</name>
    <dbReference type="NCBI Taxonomy" id="143900"/>
    <lineage>
        <taxon>Eukaryota</taxon>
        <taxon>Metazoa</taxon>
        <taxon>Chordata</taxon>
        <taxon>Craniata</taxon>
        <taxon>Vertebrata</taxon>
        <taxon>Euteleostomi</taxon>
        <taxon>Actinopterygii</taxon>
        <taxon>Neopterygii</taxon>
        <taxon>Teleostei</taxon>
        <taxon>Notacanthiformes</taxon>
        <taxon>Halosauridae</taxon>
        <taxon>Aldrovandia</taxon>
    </lineage>
</organism>
<dbReference type="AlphaFoldDB" id="A0AAD7RFK7"/>
<evidence type="ECO:0000313" key="3">
    <source>
        <dbReference type="Proteomes" id="UP001221898"/>
    </source>
</evidence>
<feature type="compositionally biased region" description="Basic and acidic residues" evidence="1">
    <location>
        <begin position="65"/>
        <end position="76"/>
    </location>
</feature>
<evidence type="ECO:0000313" key="2">
    <source>
        <dbReference type="EMBL" id="KAJ8383393.1"/>
    </source>
</evidence>
<proteinExistence type="predicted"/>
<reference evidence="2" key="1">
    <citation type="journal article" date="2023" name="Science">
        <title>Genome structures resolve the early diversification of teleost fishes.</title>
        <authorList>
            <person name="Parey E."/>
            <person name="Louis A."/>
            <person name="Montfort J."/>
            <person name="Bouchez O."/>
            <person name="Roques C."/>
            <person name="Iampietro C."/>
            <person name="Lluch J."/>
            <person name="Castinel A."/>
            <person name="Donnadieu C."/>
            <person name="Desvignes T."/>
            <person name="Floi Bucao C."/>
            <person name="Jouanno E."/>
            <person name="Wen M."/>
            <person name="Mejri S."/>
            <person name="Dirks R."/>
            <person name="Jansen H."/>
            <person name="Henkel C."/>
            <person name="Chen W.J."/>
            <person name="Zahm M."/>
            <person name="Cabau C."/>
            <person name="Klopp C."/>
            <person name="Thompson A.W."/>
            <person name="Robinson-Rechavi M."/>
            <person name="Braasch I."/>
            <person name="Lecointre G."/>
            <person name="Bobe J."/>
            <person name="Postlethwait J.H."/>
            <person name="Berthelot C."/>
            <person name="Roest Crollius H."/>
            <person name="Guiguen Y."/>
        </authorList>
    </citation>
    <scope>NUCLEOTIDE SEQUENCE</scope>
    <source>
        <strain evidence="2">NC1722</strain>
    </source>
</reference>
<sequence>MSSKRDRSGGKESPRRLSNRKFHLDLSEAGTLERSRGNLSIERVRGGQGLQGGEREPGGEPQDAGDERVLAQDRLLRGGQTAAEEEEEEEDRPQHDRGAHELHAPDAHRLRGDGRGPAAVRVGPGTDEVKRTQRQRPQQPLVAGSRTNPGSLSSLPVHTLTQPSPTRPDLNAE</sequence>
<feature type="compositionally biased region" description="Basic and acidic residues" evidence="1">
    <location>
        <begin position="1"/>
        <end position="15"/>
    </location>
</feature>
<name>A0AAD7RFK7_9TELE</name>
<feature type="compositionally biased region" description="Polar residues" evidence="1">
    <location>
        <begin position="145"/>
        <end position="164"/>
    </location>
</feature>
<accession>A0AAD7RFK7</accession>
<dbReference type="EMBL" id="JAINUG010000294">
    <property type="protein sequence ID" value="KAJ8383393.1"/>
    <property type="molecule type" value="Genomic_DNA"/>
</dbReference>
<keyword evidence="3" id="KW-1185">Reference proteome</keyword>
<comment type="caution">
    <text evidence="2">The sequence shown here is derived from an EMBL/GenBank/DDBJ whole genome shotgun (WGS) entry which is preliminary data.</text>
</comment>
<protein>
    <submittedName>
        <fullName evidence="2">Uncharacterized protein</fullName>
    </submittedName>
</protein>
<feature type="compositionally biased region" description="Basic and acidic residues" evidence="1">
    <location>
        <begin position="92"/>
        <end position="114"/>
    </location>
</feature>
<gene>
    <name evidence="2" type="ORF">AAFF_G00220930</name>
</gene>
<feature type="region of interest" description="Disordered" evidence="1">
    <location>
        <begin position="1"/>
        <end position="173"/>
    </location>
</feature>
<feature type="compositionally biased region" description="Basic and acidic residues" evidence="1">
    <location>
        <begin position="22"/>
        <end position="36"/>
    </location>
</feature>
<evidence type="ECO:0000256" key="1">
    <source>
        <dbReference type="SAM" id="MobiDB-lite"/>
    </source>
</evidence>
<dbReference type="Proteomes" id="UP001221898">
    <property type="component" value="Unassembled WGS sequence"/>
</dbReference>